<dbReference type="CDD" id="cd01029">
    <property type="entry name" value="TOPRIM_primases"/>
    <property type="match status" value="1"/>
</dbReference>
<dbReference type="OrthoDB" id="110640at2"/>
<dbReference type="InterPro" id="IPR034154">
    <property type="entry name" value="TOPRIM_DnaG/twinkle"/>
</dbReference>
<reference evidence="3 4" key="1">
    <citation type="submission" date="2016-03" db="EMBL/GenBank/DDBJ databases">
        <authorList>
            <person name="Ploux O."/>
        </authorList>
    </citation>
    <scope>NUCLEOTIDE SEQUENCE [LARGE SCALE GENOMIC DNA]</scope>
    <source>
        <strain evidence="3 4">R-45370</strain>
    </source>
</reference>
<proteinExistence type="predicted"/>
<dbReference type="Proteomes" id="UP000078476">
    <property type="component" value="Unassembled WGS sequence"/>
</dbReference>
<accession>A0A177N064</accession>
<organism evidence="3 4">
    <name type="scientific">Methylomonas lenta</name>
    <dbReference type="NCBI Taxonomy" id="980561"/>
    <lineage>
        <taxon>Bacteria</taxon>
        <taxon>Pseudomonadati</taxon>
        <taxon>Pseudomonadota</taxon>
        <taxon>Gammaproteobacteria</taxon>
        <taxon>Methylococcales</taxon>
        <taxon>Methylococcaceae</taxon>
        <taxon>Methylomonas</taxon>
    </lineage>
</organism>
<dbReference type="STRING" id="980561.A1359_14520"/>
<evidence type="ECO:0000313" key="4">
    <source>
        <dbReference type="Proteomes" id="UP000078476"/>
    </source>
</evidence>
<dbReference type="AlphaFoldDB" id="A0A177N064"/>
<sequence>MAFLHIEDAARAAVLEMGFNLPKSFEYDRFIELEDKDGKKNKGRLKIFADGKGGFVQDWRDTSKKFFFLEGEGQAKPLDKRERARIDRERHKRQAEAAKKQDQAAKRALSIWQDATPAQENHPYLVRKQIKLHGARLGRWRRVIQDKGGNRSTITIENVLLLPLFDAAGTIRSLQAIFPEKHPVLGRDKDFLPAGGLAGLFWWIGKRSNQADETVLIAEGFATAATLHEQSSYRVYMAFTAGNLLAVGRIVRERLPSANIVFAADNDTKTAGNPGLTKATEAAAAVGGSVAVPPIHGDFNDYQLFLNGGNHDE</sequence>
<comment type="caution">
    <text evidence="3">The sequence shown here is derived from an EMBL/GenBank/DDBJ whole genome shotgun (WGS) entry which is preliminary data.</text>
</comment>
<evidence type="ECO:0000313" key="3">
    <source>
        <dbReference type="EMBL" id="OAI11358.1"/>
    </source>
</evidence>
<dbReference type="InterPro" id="IPR006171">
    <property type="entry name" value="TOPRIM_dom"/>
</dbReference>
<dbReference type="Pfam" id="PF13362">
    <property type="entry name" value="Toprim_3"/>
    <property type="match status" value="1"/>
</dbReference>
<protein>
    <recommendedName>
        <fullName evidence="2">Toprim domain-containing protein</fullName>
    </recommendedName>
</protein>
<evidence type="ECO:0000256" key="1">
    <source>
        <dbReference type="SAM" id="Coils"/>
    </source>
</evidence>
<dbReference type="EMBL" id="LUUI01000142">
    <property type="protein sequence ID" value="OAI11358.1"/>
    <property type="molecule type" value="Genomic_DNA"/>
</dbReference>
<dbReference type="RefSeq" id="WP_066985859.1">
    <property type="nucleotide sequence ID" value="NZ_LUUI01000142.1"/>
</dbReference>
<keyword evidence="4" id="KW-1185">Reference proteome</keyword>
<evidence type="ECO:0000259" key="2">
    <source>
        <dbReference type="Pfam" id="PF13362"/>
    </source>
</evidence>
<feature type="coiled-coil region" evidence="1">
    <location>
        <begin position="81"/>
        <end position="108"/>
    </location>
</feature>
<gene>
    <name evidence="3" type="ORF">A1359_14520</name>
</gene>
<feature type="domain" description="Toprim" evidence="2">
    <location>
        <begin position="215"/>
        <end position="302"/>
    </location>
</feature>
<keyword evidence="1" id="KW-0175">Coiled coil</keyword>
<name>A0A177N064_9GAMM</name>